<organism evidence="1 2">
    <name type="scientific">Brachionus calyciflorus</name>
    <dbReference type="NCBI Taxonomy" id="104777"/>
    <lineage>
        <taxon>Eukaryota</taxon>
        <taxon>Metazoa</taxon>
        <taxon>Spiralia</taxon>
        <taxon>Gnathifera</taxon>
        <taxon>Rotifera</taxon>
        <taxon>Eurotatoria</taxon>
        <taxon>Monogononta</taxon>
        <taxon>Pseudotrocha</taxon>
        <taxon>Ploima</taxon>
        <taxon>Brachionidae</taxon>
        <taxon>Brachionus</taxon>
    </lineage>
</organism>
<evidence type="ECO:0000313" key="1">
    <source>
        <dbReference type="EMBL" id="CAF0794900.1"/>
    </source>
</evidence>
<gene>
    <name evidence="1" type="ORF">OXX778_LOCUS6162</name>
</gene>
<reference evidence="1" key="1">
    <citation type="submission" date="2021-02" db="EMBL/GenBank/DDBJ databases">
        <authorList>
            <person name="Nowell W R."/>
        </authorList>
    </citation>
    <scope>NUCLEOTIDE SEQUENCE</scope>
    <source>
        <strain evidence="1">Ploen Becks lab</strain>
    </source>
</reference>
<sequence length="111" mass="13438">MGYFNCELRRRYENDKLMRKWQNKNRLKSNDIQKIINDDHTFSNKSWIDHVVTPIDKDIIKNIKIDKSLWNYEDHHALIGSIDETQNSMEDEGINDDKKSKTKKIWNEIMR</sequence>
<keyword evidence="2" id="KW-1185">Reference proteome</keyword>
<evidence type="ECO:0000313" key="2">
    <source>
        <dbReference type="Proteomes" id="UP000663879"/>
    </source>
</evidence>
<dbReference type="EMBL" id="CAJNOC010000712">
    <property type="protein sequence ID" value="CAF0794900.1"/>
    <property type="molecule type" value="Genomic_DNA"/>
</dbReference>
<name>A0A813SEA3_9BILA</name>
<protein>
    <submittedName>
        <fullName evidence="1">Uncharacterized protein</fullName>
    </submittedName>
</protein>
<dbReference type="AlphaFoldDB" id="A0A813SEA3"/>
<dbReference type="Proteomes" id="UP000663879">
    <property type="component" value="Unassembled WGS sequence"/>
</dbReference>
<accession>A0A813SEA3</accession>
<proteinExistence type="predicted"/>
<comment type="caution">
    <text evidence="1">The sequence shown here is derived from an EMBL/GenBank/DDBJ whole genome shotgun (WGS) entry which is preliminary data.</text>
</comment>